<dbReference type="Pfam" id="PF00226">
    <property type="entry name" value="DnaJ"/>
    <property type="match status" value="1"/>
</dbReference>
<dbReference type="InterPro" id="IPR001623">
    <property type="entry name" value="DnaJ_domain"/>
</dbReference>
<name>A0A1S3IAW4_LINAN</name>
<dbReference type="PROSITE" id="PS50076">
    <property type="entry name" value="DNAJ_2"/>
    <property type="match status" value="1"/>
</dbReference>
<dbReference type="PROSITE" id="PS00636">
    <property type="entry name" value="DNAJ_1"/>
    <property type="match status" value="1"/>
</dbReference>
<feature type="transmembrane region" description="Helical" evidence="2">
    <location>
        <begin position="206"/>
        <end position="227"/>
    </location>
</feature>
<dbReference type="InParanoid" id="A0A1S3IAW4"/>
<dbReference type="InterPro" id="IPR036869">
    <property type="entry name" value="J_dom_sf"/>
</dbReference>
<protein>
    <submittedName>
        <fullName evidence="5">DnaJ homolog subfamily B member 9-like isoform X2</fullName>
    </submittedName>
</protein>
<dbReference type="RefSeq" id="XP_013395405.1">
    <property type="nucleotide sequence ID" value="XM_013539951.2"/>
</dbReference>
<dbReference type="SMART" id="SM00271">
    <property type="entry name" value="DnaJ"/>
    <property type="match status" value="1"/>
</dbReference>
<dbReference type="AlphaFoldDB" id="A0A1S3IAW4"/>
<sequence length="260" mass="30571">MALVGCKSAQLHRRLLLGRTLIDGASVSQQRHVHLSGSAQARCHYKTLGVSRTATPAQVKAAYYKNSKKYHPDLNKSRDAQRLFTEINSAYEVLGNPIKRKEYDKNLAFQSSFPGQSQQASPKNYQTAGGPSNRGRRTRGPTPIYRTGKDMSFEEYRRIWHQVKFGGEEYDRMREGYHTNDTKYKQGQNMEQDPFQKRAEEQRKTWVVFRVLGFITFIIFIFQMHIMTKHMRRKIVRHDEKHMLRRRRKKTKEEEPVIHI</sequence>
<dbReference type="STRING" id="7574.A0A1S3IAW4"/>
<dbReference type="InterPro" id="IPR053025">
    <property type="entry name" value="Mito_ATP_Synthase-Asso"/>
</dbReference>
<evidence type="ECO:0000313" key="4">
    <source>
        <dbReference type="Proteomes" id="UP000085678"/>
    </source>
</evidence>
<dbReference type="SUPFAM" id="SSF46565">
    <property type="entry name" value="Chaperone J-domain"/>
    <property type="match status" value="1"/>
</dbReference>
<keyword evidence="4" id="KW-1185">Reference proteome</keyword>
<gene>
    <name evidence="5" type="primary">LOC106162615</name>
</gene>
<dbReference type="OrthoDB" id="376357at2759"/>
<feature type="region of interest" description="Disordered" evidence="1">
    <location>
        <begin position="112"/>
        <end position="147"/>
    </location>
</feature>
<feature type="domain" description="J" evidence="3">
    <location>
        <begin position="43"/>
        <end position="107"/>
    </location>
</feature>
<evidence type="ECO:0000259" key="3">
    <source>
        <dbReference type="PROSITE" id="PS50076"/>
    </source>
</evidence>
<reference evidence="5" key="1">
    <citation type="submission" date="2025-08" db="UniProtKB">
        <authorList>
            <consortium name="RefSeq"/>
        </authorList>
    </citation>
    <scope>IDENTIFICATION</scope>
    <source>
        <tissue evidence="5">Gonads</tissue>
    </source>
</reference>
<organism evidence="4 5">
    <name type="scientific">Lingula anatina</name>
    <name type="common">Brachiopod</name>
    <name type="synonym">Lingula unguis</name>
    <dbReference type="NCBI Taxonomy" id="7574"/>
    <lineage>
        <taxon>Eukaryota</taxon>
        <taxon>Metazoa</taxon>
        <taxon>Spiralia</taxon>
        <taxon>Lophotrochozoa</taxon>
        <taxon>Brachiopoda</taxon>
        <taxon>Linguliformea</taxon>
        <taxon>Lingulata</taxon>
        <taxon>Lingulida</taxon>
        <taxon>Linguloidea</taxon>
        <taxon>Lingulidae</taxon>
        <taxon>Lingula</taxon>
    </lineage>
</organism>
<keyword evidence="2" id="KW-0812">Transmembrane</keyword>
<dbReference type="Gene3D" id="1.10.287.110">
    <property type="entry name" value="DnaJ domain"/>
    <property type="match status" value="1"/>
</dbReference>
<keyword evidence="2" id="KW-1133">Transmembrane helix</keyword>
<dbReference type="PRINTS" id="PR00625">
    <property type="entry name" value="JDOMAIN"/>
</dbReference>
<evidence type="ECO:0000256" key="2">
    <source>
        <dbReference type="SAM" id="Phobius"/>
    </source>
</evidence>
<evidence type="ECO:0000256" key="1">
    <source>
        <dbReference type="SAM" id="MobiDB-lite"/>
    </source>
</evidence>
<evidence type="ECO:0000313" key="5">
    <source>
        <dbReference type="RefSeq" id="XP_013395405.1"/>
    </source>
</evidence>
<dbReference type="GeneID" id="106162615"/>
<dbReference type="InterPro" id="IPR018253">
    <property type="entry name" value="DnaJ_domain_CS"/>
</dbReference>
<proteinExistence type="predicted"/>
<dbReference type="OMA" id="CARKTHY"/>
<accession>A0A1S3IAW4</accession>
<feature type="compositionally biased region" description="Polar residues" evidence="1">
    <location>
        <begin position="112"/>
        <end position="130"/>
    </location>
</feature>
<dbReference type="PANTHER" id="PTHR44873:SF1">
    <property type="entry name" value="DNAJ HOMOLOG SUBFAMILY C MEMBER 30, MITOCHONDRIAL"/>
    <property type="match status" value="1"/>
</dbReference>
<dbReference type="CDD" id="cd06257">
    <property type="entry name" value="DnaJ"/>
    <property type="match status" value="1"/>
</dbReference>
<dbReference type="PANTHER" id="PTHR44873">
    <property type="entry name" value="DNAJ HOMOLOG SUBFAMILY C MEMBER 30, MITOCHONDRIAL"/>
    <property type="match status" value="1"/>
</dbReference>
<dbReference type="Proteomes" id="UP000085678">
    <property type="component" value="Unplaced"/>
</dbReference>
<keyword evidence="2" id="KW-0472">Membrane</keyword>